<dbReference type="Gene3D" id="3.40.50.1220">
    <property type="entry name" value="TPP-binding domain"/>
    <property type="match status" value="1"/>
</dbReference>
<keyword evidence="2" id="KW-1185">Reference proteome</keyword>
<evidence type="ECO:0000313" key="2">
    <source>
        <dbReference type="Proteomes" id="UP001060123"/>
    </source>
</evidence>
<accession>A0ABY5XFJ3</accession>
<dbReference type="InterPro" id="IPR029035">
    <property type="entry name" value="DHS-like_NAD/FAD-binding_dom"/>
</dbReference>
<sequence>MIDLPPYDALALSLHHSPGVHAILVGSGLSRAAGIPTGWEITLDLIRRLAALDGITKHDEWAKWYRDKYTREPNYSEILDALASTPAERRAILHSYINAPEGDDTRRPTKAHHAIAQLVVSGAVRVIVTTNFDRLIENALREAGIEPTVIASDDAIAGATPLVHAECTVIKVHGDYLDARIKNTDAELAGYSPAMNALLDQVFDQFGLLAVGWSGEWDTALRSAILRAPSRRYPFYWAARGDVRGLAQDMLNQRGGRSFPIADADSFFVKLNETLEALKAASRPHPQSVEMAVALAKRYCRDDQFAMEWAEFLHAEVESVRKYVSGPDYPTANPTSETLNSIVATFMVRTEVLRRACLICGRWGTTEANRAVVRSIQSLSFAAESQGGYTWYINLREFGASIVFYWNLAGLIDREDWKAINGLQSAEIKADGRNAKLVSVLPFLSNSMDWKILPGVEQNRTPVSAYLARQFVVEARDIALAESRAEELFDRTEISICLGFAHDRNEAMKTSGIHFWTPTGRFIWRRSGEAFETELKRIDGLTDTDPFFKAGMLGGSKASAAPTLQAVREFRQRIGNNYW</sequence>
<organism evidence="1 2">
    <name type="scientific">Rhizobium sullae</name>
    <name type="common">Rhizobium hedysari</name>
    <dbReference type="NCBI Taxonomy" id="50338"/>
    <lineage>
        <taxon>Bacteria</taxon>
        <taxon>Pseudomonadati</taxon>
        <taxon>Pseudomonadota</taxon>
        <taxon>Alphaproteobacteria</taxon>
        <taxon>Hyphomicrobiales</taxon>
        <taxon>Rhizobiaceae</taxon>
        <taxon>Rhizobium/Agrobacterium group</taxon>
        <taxon>Rhizobium</taxon>
    </lineage>
</organism>
<name>A0ABY5XFJ3_RHISU</name>
<proteinExistence type="predicted"/>
<dbReference type="RefSeq" id="WP_084606375.1">
    <property type="nucleotide sequence ID" value="NZ_CP104143.1"/>
</dbReference>
<dbReference type="EMBL" id="CP104143">
    <property type="protein sequence ID" value="UWU13240.1"/>
    <property type="molecule type" value="Genomic_DNA"/>
</dbReference>
<dbReference type="SUPFAM" id="SSF52467">
    <property type="entry name" value="DHS-like NAD/FAD-binding domain"/>
    <property type="match status" value="1"/>
</dbReference>
<evidence type="ECO:0000313" key="1">
    <source>
        <dbReference type="EMBL" id="UWU13240.1"/>
    </source>
</evidence>
<gene>
    <name evidence="1" type="ORF">N2599_13915</name>
</gene>
<dbReference type="Pfam" id="PF13289">
    <property type="entry name" value="SIR2_2"/>
    <property type="match status" value="1"/>
</dbReference>
<protein>
    <submittedName>
        <fullName evidence="1">SIR2 family protein</fullName>
    </submittedName>
</protein>
<reference evidence="1" key="1">
    <citation type="submission" date="2022-09" db="EMBL/GenBank/DDBJ databases">
        <title>Australian commercial rhizobial inoculants.</title>
        <authorList>
            <person name="Kohlmeier M.G."/>
            <person name="O'Hara G.W."/>
            <person name="Colombi E."/>
            <person name="Ramsay J.P."/>
            <person name="Terpolilli J."/>
        </authorList>
    </citation>
    <scope>NUCLEOTIDE SEQUENCE</scope>
    <source>
        <strain evidence="1">WSM1592</strain>
    </source>
</reference>
<dbReference type="Proteomes" id="UP001060123">
    <property type="component" value="Chromosome"/>
</dbReference>